<reference evidence="1" key="1">
    <citation type="submission" date="2022-04" db="EMBL/GenBank/DDBJ databases">
        <title>Roseibium sp. CAU 1639 isolated from mud.</title>
        <authorList>
            <person name="Kim W."/>
        </authorList>
    </citation>
    <scope>NUCLEOTIDE SEQUENCE</scope>
    <source>
        <strain evidence="1">CAU 1639</strain>
    </source>
</reference>
<evidence type="ECO:0000313" key="1">
    <source>
        <dbReference type="EMBL" id="MCK7611128.1"/>
    </source>
</evidence>
<dbReference type="RefSeq" id="WP_248150507.1">
    <property type="nucleotide sequence ID" value="NZ_JALNMJ010000001.1"/>
</dbReference>
<organism evidence="1 2">
    <name type="scientific">Roseibium sediminicola</name>
    <dbReference type="NCBI Taxonomy" id="2933272"/>
    <lineage>
        <taxon>Bacteria</taxon>
        <taxon>Pseudomonadati</taxon>
        <taxon>Pseudomonadota</taxon>
        <taxon>Alphaproteobacteria</taxon>
        <taxon>Hyphomicrobiales</taxon>
        <taxon>Stappiaceae</taxon>
        <taxon>Roseibium</taxon>
    </lineage>
</organism>
<dbReference type="EMBL" id="JALNMJ010000001">
    <property type="protein sequence ID" value="MCK7611128.1"/>
    <property type="molecule type" value="Genomic_DNA"/>
</dbReference>
<proteinExistence type="predicted"/>
<comment type="caution">
    <text evidence="1">The sequence shown here is derived from an EMBL/GenBank/DDBJ whole genome shotgun (WGS) entry which is preliminary data.</text>
</comment>
<sequence length="48" mass="5289">MNKFTSISIRKDTRDLLRSIAQAERRSIAETVTILVEQKAKAASVGGK</sequence>
<gene>
    <name evidence="1" type="ORF">M0H32_03050</name>
</gene>
<evidence type="ECO:0000313" key="2">
    <source>
        <dbReference type="Proteomes" id="UP001431221"/>
    </source>
</evidence>
<protein>
    <submittedName>
        <fullName evidence="1">Uncharacterized protein</fullName>
    </submittedName>
</protein>
<accession>A0ABT0GQK2</accession>
<keyword evidence="2" id="KW-1185">Reference proteome</keyword>
<name>A0ABT0GQK2_9HYPH</name>
<dbReference type="Proteomes" id="UP001431221">
    <property type="component" value="Unassembled WGS sequence"/>
</dbReference>